<evidence type="ECO:0008006" key="4">
    <source>
        <dbReference type="Google" id="ProtNLM"/>
    </source>
</evidence>
<feature type="compositionally biased region" description="Low complexity" evidence="1">
    <location>
        <begin position="28"/>
        <end position="43"/>
    </location>
</feature>
<gene>
    <name evidence="2" type="ORF">B0T10DRAFT_488860</name>
</gene>
<feature type="region of interest" description="Disordered" evidence="1">
    <location>
        <begin position="22"/>
        <end position="48"/>
    </location>
</feature>
<keyword evidence="3" id="KW-1185">Reference proteome</keyword>
<comment type="caution">
    <text evidence="2">The sequence shown here is derived from an EMBL/GenBank/DDBJ whole genome shotgun (WGS) entry which is preliminary data.</text>
</comment>
<evidence type="ECO:0000313" key="3">
    <source>
        <dbReference type="Proteomes" id="UP000777438"/>
    </source>
</evidence>
<evidence type="ECO:0000256" key="1">
    <source>
        <dbReference type="SAM" id="MobiDB-lite"/>
    </source>
</evidence>
<reference evidence="2 3" key="1">
    <citation type="journal article" date="2021" name="Nat. Commun.">
        <title>Genetic determinants of endophytism in the Arabidopsis root mycobiome.</title>
        <authorList>
            <person name="Mesny F."/>
            <person name="Miyauchi S."/>
            <person name="Thiergart T."/>
            <person name="Pickel B."/>
            <person name="Atanasova L."/>
            <person name="Karlsson M."/>
            <person name="Huettel B."/>
            <person name="Barry K.W."/>
            <person name="Haridas S."/>
            <person name="Chen C."/>
            <person name="Bauer D."/>
            <person name="Andreopoulos W."/>
            <person name="Pangilinan J."/>
            <person name="LaButti K."/>
            <person name="Riley R."/>
            <person name="Lipzen A."/>
            <person name="Clum A."/>
            <person name="Drula E."/>
            <person name="Henrissat B."/>
            <person name="Kohler A."/>
            <person name="Grigoriev I.V."/>
            <person name="Martin F.M."/>
            <person name="Hacquard S."/>
        </authorList>
    </citation>
    <scope>NUCLEOTIDE SEQUENCE [LARGE SCALE GENOMIC DNA]</scope>
    <source>
        <strain evidence="2 3">MPI-CAGE-CH-0241</strain>
    </source>
</reference>
<dbReference type="AlphaFoldDB" id="A0A9P8W639"/>
<name>A0A9P8W639_9HYPO</name>
<dbReference type="OrthoDB" id="74545at2759"/>
<dbReference type="EMBL" id="JAGPYM010000012">
    <property type="protein sequence ID" value="KAH6888738.1"/>
    <property type="molecule type" value="Genomic_DNA"/>
</dbReference>
<organism evidence="2 3">
    <name type="scientific">Thelonectria olida</name>
    <dbReference type="NCBI Taxonomy" id="1576542"/>
    <lineage>
        <taxon>Eukaryota</taxon>
        <taxon>Fungi</taxon>
        <taxon>Dikarya</taxon>
        <taxon>Ascomycota</taxon>
        <taxon>Pezizomycotina</taxon>
        <taxon>Sordariomycetes</taxon>
        <taxon>Hypocreomycetidae</taxon>
        <taxon>Hypocreales</taxon>
        <taxon>Nectriaceae</taxon>
        <taxon>Thelonectria</taxon>
    </lineage>
</organism>
<accession>A0A9P8W639</accession>
<protein>
    <recommendedName>
        <fullName evidence="4">SWIM-type domain-containing protein</fullName>
    </recommendedName>
</protein>
<dbReference type="Proteomes" id="UP000777438">
    <property type="component" value="Unassembled WGS sequence"/>
</dbReference>
<evidence type="ECO:0000313" key="2">
    <source>
        <dbReference type="EMBL" id="KAH6888738.1"/>
    </source>
</evidence>
<sequence>MQSLPSHRRLLTSLLNSISEIESQPGNTVTSSTTATPPASSSPLHAIPPSERPPLLTLHVLFPNLLLPALDLLDRGLVQRLCRSKDGSETGDAQPRSIVGRMDGIFLVRSIATTMSRRGRDPALSSQRYAVHLGAWNCSCASFTFDAFPTHAVTAPGQDAATQLDMSWSFGGLSLDGVGSSAGDVPCCKHLLACLLVHKWPSMLGRYVETWSVTKEEMAGIMAEI</sequence>
<proteinExistence type="predicted"/>